<dbReference type="EMBL" id="BGPR01000117">
    <property type="protein sequence ID" value="GBL96073.1"/>
    <property type="molecule type" value="Genomic_DNA"/>
</dbReference>
<dbReference type="AlphaFoldDB" id="A0A4Y2BVW5"/>
<keyword evidence="2" id="KW-1185">Reference proteome</keyword>
<proteinExistence type="predicted"/>
<evidence type="ECO:0000313" key="1">
    <source>
        <dbReference type="EMBL" id="GBL96073.1"/>
    </source>
</evidence>
<sequence length="113" mass="12395">MAGVTEAQASVMRRRRSCNVGGGVAYTCPFMCPHNRKSNGVKSDSSVTGTLNLNARRGSLAHCMLWSGCSGKTFYRSLVFGSVILTSRLEATPGLFWDGRRNFEPRKDDENDS</sequence>
<dbReference type="OrthoDB" id="8337705at2759"/>
<name>A0A4Y2BVW5_ARAVE</name>
<accession>A0A4Y2BVW5</accession>
<dbReference type="Proteomes" id="UP000499080">
    <property type="component" value="Unassembled WGS sequence"/>
</dbReference>
<comment type="caution">
    <text evidence="1">The sequence shown here is derived from an EMBL/GenBank/DDBJ whole genome shotgun (WGS) entry which is preliminary data.</text>
</comment>
<organism evidence="1 2">
    <name type="scientific">Araneus ventricosus</name>
    <name type="common">Orbweaver spider</name>
    <name type="synonym">Epeira ventricosa</name>
    <dbReference type="NCBI Taxonomy" id="182803"/>
    <lineage>
        <taxon>Eukaryota</taxon>
        <taxon>Metazoa</taxon>
        <taxon>Ecdysozoa</taxon>
        <taxon>Arthropoda</taxon>
        <taxon>Chelicerata</taxon>
        <taxon>Arachnida</taxon>
        <taxon>Araneae</taxon>
        <taxon>Araneomorphae</taxon>
        <taxon>Entelegynae</taxon>
        <taxon>Araneoidea</taxon>
        <taxon>Araneidae</taxon>
        <taxon>Araneus</taxon>
    </lineage>
</organism>
<evidence type="ECO:0000313" key="2">
    <source>
        <dbReference type="Proteomes" id="UP000499080"/>
    </source>
</evidence>
<reference evidence="1 2" key="1">
    <citation type="journal article" date="2019" name="Sci. Rep.">
        <title>Orb-weaving spider Araneus ventricosus genome elucidates the spidroin gene catalogue.</title>
        <authorList>
            <person name="Kono N."/>
            <person name="Nakamura H."/>
            <person name="Ohtoshi R."/>
            <person name="Moran D.A.P."/>
            <person name="Shinohara A."/>
            <person name="Yoshida Y."/>
            <person name="Fujiwara M."/>
            <person name="Mori M."/>
            <person name="Tomita M."/>
            <person name="Arakawa K."/>
        </authorList>
    </citation>
    <scope>NUCLEOTIDE SEQUENCE [LARGE SCALE GENOMIC DNA]</scope>
</reference>
<gene>
    <name evidence="1" type="ORF">AVEN_104314_1</name>
</gene>
<protein>
    <submittedName>
        <fullName evidence="1">Uncharacterized protein</fullName>
    </submittedName>
</protein>